<dbReference type="Gene3D" id="1.20.120.20">
    <property type="entry name" value="Apolipoprotein"/>
    <property type="match status" value="1"/>
</dbReference>
<comment type="caution">
    <text evidence="2">The sequence shown here is derived from an EMBL/GenBank/DDBJ whole genome shotgun (WGS) entry which is preliminary data.</text>
</comment>
<evidence type="ECO:0000256" key="1">
    <source>
        <dbReference type="SAM" id="MobiDB-lite"/>
    </source>
</evidence>
<gene>
    <name evidence="2" type="ORF">BJY22_002748</name>
</gene>
<dbReference type="AlphaFoldDB" id="A0A7X5VA63"/>
<feature type="region of interest" description="Disordered" evidence="1">
    <location>
        <begin position="1"/>
        <end position="20"/>
    </location>
</feature>
<evidence type="ECO:0000313" key="3">
    <source>
        <dbReference type="Proteomes" id="UP000555407"/>
    </source>
</evidence>
<reference evidence="2 3" key="1">
    <citation type="submission" date="2020-03" db="EMBL/GenBank/DDBJ databases">
        <title>Sequencing the genomes of 1000 actinobacteria strains.</title>
        <authorList>
            <person name="Klenk H.-P."/>
        </authorList>
    </citation>
    <scope>NUCLEOTIDE SEQUENCE [LARGE SCALE GENOMIC DNA]</scope>
    <source>
        <strain evidence="2 3">DSM 45490</strain>
    </source>
</reference>
<dbReference type="Proteomes" id="UP000555407">
    <property type="component" value="Unassembled WGS sequence"/>
</dbReference>
<dbReference type="EMBL" id="JAASRO010000001">
    <property type="protein sequence ID" value="NIK57031.1"/>
    <property type="molecule type" value="Genomic_DNA"/>
</dbReference>
<protein>
    <submittedName>
        <fullName evidence="2">Uncharacterized protein</fullName>
    </submittedName>
</protein>
<evidence type="ECO:0000313" key="2">
    <source>
        <dbReference type="EMBL" id="NIK57031.1"/>
    </source>
</evidence>
<feature type="region of interest" description="Disordered" evidence="1">
    <location>
        <begin position="315"/>
        <end position="366"/>
    </location>
</feature>
<sequence length="366" mass="36658">MTSTPSEGTPATGSGTLSTQEQLIAERVTRLVEIQMQAQARNQELRRRSLPERAKRIAPWAAVGAVGAATEPGQQVLGATGDAAVAAGQAVGHGAAEFGRGAAEVGRDVGQAASDAYNASVDQVQETAGDIAEGAGNVWNSAVDGAQNAWNSTVQAGGEALQWAGDRIGDMSSAVSGWAVETWHSAADGVTAAAHAVGAWGAQYADQIAANPGNAAVTAGLGAAAVVAASPQLRQSIGNAARAASRWGKEAVSAVAQKGRELAVGAALMYNNLRGMTDAPKGANPKETHAIVNEANALTGGDRHLPSIAEVKTSLAPGHDPAMAPAGSKVPEAAAQTGQSTQGLGESERTGSTVDPKTKGGQSQGL</sequence>
<feature type="compositionally biased region" description="Polar residues" evidence="1">
    <location>
        <begin position="336"/>
        <end position="355"/>
    </location>
</feature>
<dbReference type="RefSeq" id="WP_167206830.1">
    <property type="nucleotide sequence ID" value="NZ_JAASRO010000001.1"/>
</dbReference>
<proteinExistence type="predicted"/>
<organism evidence="2 3">
    <name type="scientific">Kribbella shirazensis</name>
    <dbReference type="NCBI Taxonomy" id="1105143"/>
    <lineage>
        <taxon>Bacteria</taxon>
        <taxon>Bacillati</taxon>
        <taxon>Actinomycetota</taxon>
        <taxon>Actinomycetes</taxon>
        <taxon>Propionibacteriales</taxon>
        <taxon>Kribbellaceae</taxon>
        <taxon>Kribbella</taxon>
    </lineage>
</organism>
<keyword evidence="3" id="KW-1185">Reference proteome</keyword>
<accession>A0A7X5VA63</accession>
<name>A0A7X5VA63_9ACTN</name>